<keyword evidence="3" id="KW-0134">Cell wall</keyword>
<dbReference type="GO" id="GO:0005518">
    <property type="term" value="F:collagen binding"/>
    <property type="evidence" value="ECO:0007669"/>
    <property type="project" value="InterPro"/>
</dbReference>
<dbReference type="PANTHER" id="PTHR36108:SF13">
    <property type="entry name" value="COLOSSIN-B-RELATED"/>
    <property type="match status" value="1"/>
</dbReference>
<sequence length="2730" mass="291746">MKRILASVLTVMLVAFTVLTAIPAQSENLNAVDKDFFTSVAVSDEDGKVISADTAPLELGKSKLAIRYGWTIASGDNLAGKEVYLTIPENVDLEKDLNEDFQIDGVTYGTLTTDNGKHTLHVVFNEKATGFTADQQGEIVLNATLKSDTKEKSLPLKFDLGTQLVTVDIPLLQKEVKPEIADKDTEVTKEKQKDPVTKPKAKSSASVASIEGTAITSNILTNVIFTDADGVPFTDENRPTVDSSAKIQFEWALPDSLNVKDGDTYTFTLPSIFAITAPIMGTLGDYGTFVVNTDHKVVMTFNENAETSSEVHGELHFTTYFDKQHIIGITTKEITFPIEEAMSFTLHFVPSGGTSISKTGAANATYNPTSVNWAVQVNGNQRLLKNAVLKDPMQAGLSLDAASIKVYKLNVFVDGTNALAELADPSEYTIVPNANNTLEIRFADNTIKAYEVRYTTTITDLTKTRFTNSATLTSTGNPSVTAMATVNINRGKRLNKSSTYDSKTQKISWTINYNYDTAAISQSNAIIRDLFTNTYGLVAGSIVVKNVSINGAGAATVGSVVPSSAYTVTPVSNSGQNGFNLQFNAPITGAYVITYETVPTDLVTSNLTVSNQVSAPNTTAVTATRAVTQGNISKRVTSTNYNTKVMQWEQIINNNNYIMNDAFIKDRFSSDGLTLVQNSVKIVDMNNASSVLVAGVDYVLAMNSDGKGFTIELIGNYQHNMTHTLKLTYNTSFNYSEVTAPNNFENVASIIWTDISGDDTSSVVVNVNPGDYTKNNGFKSGTYNAQTKEITWTVGMNYNLQSVADPIFTDPIAANQTLLSNTIEVHKMTLGTGQNSYSDGGIVPSSEYTLDTTGGVITVHFNHSIQTAYYITYKTSIADKLIVASYQNTATLKDGAQNFASWTGTVAIPSGGSYVTKTGVQNGKNIDWTANINAGQSTISNATIVDTPTSNQVLIPSTFHLYKTVIAANGTFTQGAELVQGQDYTLDITTNNTTGAQTFKITFANKISSAYILKYSSFIDANDKETVSNSIKLAGSNITTEQVETASDIVVKVTDGGGSATGVRGTITVTKTDSGTTPLAGSTLALYDSTGTVVLRSGVSGSNGQVVFGALRYGNYIIKELVAPTGYVISDSLETGMAVNIAATTKAVTVKNALFVGEATLTKYQTSTTTALAGAVYQLKKGSNVIQDNLTTDSSGKIKVTNLTAGSYSFVEVTPPTGYQLNTTPVPFTIAAKQTTAVAVSAYDALIPGTISLTKEDSVTHMPLAGAVFKLLNSAGTTLQSNLTTNMQGKLEIPNLPLGNYTLVETAAPTDYKLDTTPIPITISKATGSTNSVAKTVTNTLKTGGVTLTKKDKKSGLTLSGAVFSVQKSNGDVVQANLTSDASGKVHVTNLAPGTYQFVETAAPTGYYLDSTPIPFTIVKSQLQEVTVNSLDKVIPGTVVLTKVDDVSGETLAGATFKLVDGDQNELETGLVTDAAGKLTIADLDPGNYALVETGAPTAYQLNSTPIPFTITLAQQDALQLTTENKLKTGAMMFHKVDSVQAAQKLAGAKFTLTDSATGNVVDASLEVDANGDLYIDGLAPGEYDLMETKAPMHYQLPTTPYHFTIVKNQTTALDVNYANALIKGKAQLTKRDSVNPLLTIPDATFDLLDADGDTVQTGLVTDADGVITTQDLAPGYYMFVETSAPFGYILDATPVPFTIGKSQVGAVKVDGSNVLTPGDVMLTKLDQKTNTPISGATFKMVDSNGDLVQEGLVGGSDGVIRVNDLAPGDYQFIETAAPTGYYLNATPIPFTIAKGQIEPVSVSALNKIIPGTVTLSKTDDVSGEALPGAIYKLMDGDNNVLQEDLTTDTFGKITIPDLDPGDYALQETTAPQYYQLDSTVIPFTIVKAQQEAVQLAATNTLETGAVTLHKTDDVDSDVNLAGAKFSLKSVTTDTDLGETVATDQEGKLSIDNLAPGDYELMETVAPTDYQLPTTPISFTIVKGQQTALAISYTNTLLTGKAMLTKSDSVNPLLMIEGTTFDVKDAQGNVVQSGLVTDQDGQITTKDLAPGAYTFVETEAPFGYTLDATPIPFTIVKSQQNIASVTATNTLTKGGAILTKLDQKTRTPIAGATFKVVDSNGDLVQDSLTGNEDGLIHVNDLAPGDYQFIETEAPVGYYLDATPVDFTIVKGQQEAVAVQALNKIIPGTVSLAKLDSVSGEALPGAVFKLTDSEGATLQENLVTDVFGKITIPNLDPGDYILQETQAPEFYQLDSTPIPFTIVKAQPEGLYLEAENTLLTGSIRLHKTDNINPSKSLLGAKFKLKSLGLNISLGETAATDEIGDIYIDNLAPGEYELMEIQAPTHYKLPTIPLKFTVVKGQQQTLTINYANELIRGKAMLLKEDSVNRDNHLFGAVFKVEDMNGNVIQSDLTTNSDGEMETADLLPGDYQFIETSAPIGYELDPTPVAFTIVPSQQEEVKVTMPNTLIPGSVKLTKTDNETKERLAGAIFDLYTDGGTRIQENLVSNNLGELGATDLAPGNYYFQEKTAPKGYLLNTAKIPFTIDENQMAVKEVTFTNQKDFGSIIVHKVDRDDKKISLKGASYSILDANQKIVAKGITQADGKVHFPKLVPGTYYVKEVKPPKGYTIDPAPKKVAIPELSTEPITVVVTNAKIVVTPTNPDQPGTPDKPDTNTPTPMNHGSNTTIKTPMENGKQTLPHTGDTDEWLYLLAGGFMIFSTTMASILYTRRKR</sequence>
<keyword evidence="8" id="KW-0812">Transmembrane</keyword>
<evidence type="ECO:0000256" key="1">
    <source>
        <dbReference type="ARBA" id="ARBA00004168"/>
    </source>
</evidence>
<evidence type="ECO:0000256" key="6">
    <source>
        <dbReference type="ARBA" id="ARBA00023088"/>
    </source>
</evidence>
<dbReference type="PANTHER" id="PTHR36108">
    <property type="entry name" value="COLOSSIN-B-RELATED"/>
    <property type="match status" value="1"/>
</dbReference>
<feature type="chain" id="PRO_5039159813" evidence="9">
    <location>
        <begin position="21"/>
        <end position="2730"/>
    </location>
</feature>
<dbReference type="InterPro" id="IPR019931">
    <property type="entry name" value="LPXTG_anchor"/>
</dbReference>
<evidence type="ECO:0000256" key="3">
    <source>
        <dbReference type="ARBA" id="ARBA00022512"/>
    </source>
</evidence>
<dbReference type="Pfam" id="PF17961">
    <property type="entry name" value="Big_8"/>
    <property type="match status" value="1"/>
</dbReference>
<dbReference type="Gene3D" id="2.60.40.1280">
    <property type="match status" value="2"/>
</dbReference>
<feature type="region of interest" description="Disordered" evidence="7">
    <location>
        <begin position="2656"/>
        <end position="2691"/>
    </location>
</feature>
<keyword evidence="8" id="KW-1133">Transmembrane helix</keyword>
<evidence type="ECO:0000313" key="12">
    <source>
        <dbReference type="Proteomes" id="UP000564536"/>
    </source>
</evidence>
<comment type="similarity">
    <text evidence="2">Belongs to the serine-aspartate repeat-containing protein (SDr) family.</text>
</comment>
<evidence type="ECO:0000256" key="5">
    <source>
        <dbReference type="ARBA" id="ARBA00022729"/>
    </source>
</evidence>
<comment type="caution">
    <text evidence="11">The sequence shown here is derived from an EMBL/GenBank/DDBJ whole genome shotgun (WGS) entry which is preliminary data.</text>
</comment>
<dbReference type="Pfam" id="PF05737">
    <property type="entry name" value="Collagen_bind"/>
    <property type="match status" value="4"/>
</dbReference>
<evidence type="ECO:0000259" key="10">
    <source>
        <dbReference type="PROSITE" id="PS50847"/>
    </source>
</evidence>
<name>A0A841Z622_9LIST</name>
<dbReference type="GO" id="GO:0007155">
    <property type="term" value="P:cell adhesion"/>
    <property type="evidence" value="ECO:0007669"/>
    <property type="project" value="InterPro"/>
</dbReference>
<dbReference type="Gene3D" id="2.60.40.10">
    <property type="entry name" value="Immunoglobulins"/>
    <property type="match status" value="17"/>
</dbReference>
<protein>
    <submittedName>
        <fullName evidence="11">Collagen binding domain-containing protein</fullName>
    </submittedName>
</protein>
<accession>A0A841Z622</accession>
<evidence type="ECO:0000256" key="2">
    <source>
        <dbReference type="ARBA" id="ARBA00007257"/>
    </source>
</evidence>
<gene>
    <name evidence="11" type="ORF">HB943_12480</name>
</gene>
<evidence type="ECO:0000313" key="11">
    <source>
        <dbReference type="EMBL" id="MBC1501421.1"/>
    </source>
</evidence>
<dbReference type="InterPro" id="IPR013783">
    <property type="entry name" value="Ig-like_fold"/>
</dbReference>
<dbReference type="Proteomes" id="UP000564536">
    <property type="component" value="Unassembled WGS sequence"/>
</dbReference>
<dbReference type="InterPro" id="IPR008966">
    <property type="entry name" value="Adhesion_dom_sf"/>
</dbReference>
<evidence type="ECO:0000256" key="4">
    <source>
        <dbReference type="ARBA" id="ARBA00022525"/>
    </source>
</evidence>
<evidence type="ECO:0000256" key="7">
    <source>
        <dbReference type="SAM" id="MobiDB-lite"/>
    </source>
</evidence>
<dbReference type="Pfam" id="PF00746">
    <property type="entry name" value="Gram_pos_anchor"/>
    <property type="match status" value="1"/>
</dbReference>
<evidence type="ECO:0000256" key="8">
    <source>
        <dbReference type="SAM" id="Phobius"/>
    </source>
</evidence>
<keyword evidence="4" id="KW-0964">Secreted</keyword>
<keyword evidence="8" id="KW-0472">Membrane</keyword>
<evidence type="ECO:0000256" key="9">
    <source>
        <dbReference type="SAM" id="SignalP"/>
    </source>
</evidence>
<organism evidence="11 12">
    <name type="scientific">Listeria weihenstephanensis</name>
    <dbReference type="NCBI Taxonomy" id="1006155"/>
    <lineage>
        <taxon>Bacteria</taxon>
        <taxon>Bacillati</taxon>
        <taxon>Bacillota</taxon>
        <taxon>Bacilli</taxon>
        <taxon>Bacillales</taxon>
        <taxon>Listeriaceae</taxon>
        <taxon>Listeria</taxon>
    </lineage>
</organism>
<dbReference type="InterPro" id="IPR041171">
    <property type="entry name" value="SDR_Ig"/>
</dbReference>
<dbReference type="InterPro" id="IPR011252">
    <property type="entry name" value="Fibrogen-bd_dom1"/>
</dbReference>
<keyword evidence="6" id="KW-0572">Peptidoglycan-anchor</keyword>
<feature type="compositionally biased region" description="Basic and acidic residues" evidence="7">
    <location>
        <begin position="184"/>
        <end position="197"/>
    </location>
</feature>
<keyword evidence="11" id="KW-0176">Collagen</keyword>
<feature type="domain" description="Gram-positive cocci surface proteins LPxTG" evidence="10">
    <location>
        <begin position="2696"/>
        <end position="2730"/>
    </location>
</feature>
<feature type="transmembrane region" description="Helical" evidence="8">
    <location>
        <begin position="2705"/>
        <end position="2725"/>
    </location>
</feature>
<dbReference type="SUPFAM" id="SSF49478">
    <property type="entry name" value="Cna protein B-type domain"/>
    <property type="match status" value="14"/>
</dbReference>
<dbReference type="EMBL" id="JAARRL010000022">
    <property type="protein sequence ID" value="MBC1501421.1"/>
    <property type="molecule type" value="Genomic_DNA"/>
</dbReference>
<reference evidence="11 12" key="1">
    <citation type="submission" date="2020-03" db="EMBL/GenBank/DDBJ databases">
        <title>Soil Listeria distribution.</title>
        <authorList>
            <person name="Liao J."/>
            <person name="Wiedmann M."/>
        </authorList>
    </citation>
    <scope>NUCLEOTIDE SEQUENCE [LARGE SCALE GENOMIC DNA]</scope>
    <source>
        <strain evidence="11 12">FSL L7-1523</strain>
    </source>
</reference>
<dbReference type="NCBIfam" id="TIGR01167">
    <property type="entry name" value="LPXTG_anchor"/>
    <property type="match status" value="1"/>
</dbReference>
<keyword evidence="5 9" id="KW-0732">Signal</keyword>
<comment type="subcellular location">
    <subcellularLocation>
        <location evidence="1">Secreted</location>
        <location evidence="1">Cell wall</location>
        <topology evidence="1">Peptidoglycan-anchor</topology>
    </subcellularLocation>
</comment>
<feature type="region of interest" description="Disordered" evidence="7">
    <location>
        <begin position="184"/>
        <end position="203"/>
    </location>
</feature>
<proteinExistence type="inferred from homology"/>
<dbReference type="PROSITE" id="PS50847">
    <property type="entry name" value="GRAM_POS_ANCHORING"/>
    <property type="match status" value="1"/>
</dbReference>
<dbReference type="Gene3D" id="2.60.40.740">
    <property type="match status" value="5"/>
</dbReference>
<dbReference type="InterPro" id="IPR008456">
    <property type="entry name" value="Collagen-bd_dom"/>
</dbReference>
<dbReference type="InterPro" id="IPR041033">
    <property type="entry name" value="SpaA_PFL_dom_1"/>
</dbReference>
<dbReference type="SUPFAM" id="SSF49401">
    <property type="entry name" value="Bacterial adhesins"/>
    <property type="match status" value="7"/>
</dbReference>
<dbReference type="Pfam" id="PF17802">
    <property type="entry name" value="SpaA"/>
    <property type="match status" value="17"/>
</dbReference>
<feature type="compositionally biased region" description="Polar residues" evidence="7">
    <location>
        <begin position="2678"/>
        <end position="2691"/>
    </location>
</feature>
<feature type="signal peptide" evidence="9">
    <location>
        <begin position="1"/>
        <end position="20"/>
    </location>
</feature>